<dbReference type="SUPFAM" id="SSF48452">
    <property type="entry name" value="TPR-like"/>
    <property type="match status" value="1"/>
</dbReference>
<evidence type="ECO:0000313" key="1">
    <source>
        <dbReference type="EMBL" id="GAG48294.1"/>
    </source>
</evidence>
<comment type="caution">
    <text evidence="1">The sequence shown here is derived from an EMBL/GenBank/DDBJ whole genome shotgun (WGS) entry which is preliminary data.</text>
</comment>
<name>X0XXZ3_9ZZZZ</name>
<dbReference type="InterPro" id="IPR011990">
    <property type="entry name" value="TPR-like_helical_dom_sf"/>
</dbReference>
<dbReference type="EMBL" id="BARS01053055">
    <property type="protein sequence ID" value="GAG48294.1"/>
    <property type="molecule type" value="Genomic_DNA"/>
</dbReference>
<proteinExistence type="predicted"/>
<dbReference type="Gene3D" id="1.25.40.10">
    <property type="entry name" value="Tetratricopeptide repeat domain"/>
    <property type="match status" value="1"/>
</dbReference>
<sequence>PNPVDRAFEAARRAVALDATSQWARHALAFAYFYRQDLDAFFAESERAIALNPNNATVLAAAGRVLHIAGDERGVALVRKAMKLDPFHPTWFNFTPAYYHFQRREYEEALAAARKIDTPGVFWTPAYLAAIYGELGREREARSALEELLRLYPGFTAEKLTEEWRKANYPDASIRQWVSALRKAGLPE</sequence>
<dbReference type="AlphaFoldDB" id="X0XXZ3"/>
<gene>
    <name evidence="1" type="ORF">S01H1_78791</name>
</gene>
<protein>
    <recommendedName>
        <fullName evidence="2">Tetratricopeptide repeat protein</fullName>
    </recommendedName>
</protein>
<evidence type="ECO:0008006" key="2">
    <source>
        <dbReference type="Google" id="ProtNLM"/>
    </source>
</evidence>
<feature type="non-terminal residue" evidence="1">
    <location>
        <position position="1"/>
    </location>
</feature>
<reference evidence="1" key="1">
    <citation type="journal article" date="2014" name="Front. Microbiol.">
        <title>High frequency of phylogenetically diverse reductive dehalogenase-homologous genes in deep subseafloor sedimentary metagenomes.</title>
        <authorList>
            <person name="Kawai M."/>
            <person name="Futagami T."/>
            <person name="Toyoda A."/>
            <person name="Takaki Y."/>
            <person name="Nishi S."/>
            <person name="Hori S."/>
            <person name="Arai W."/>
            <person name="Tsubouchi T."/>
            <person name="Morono Y."/>
            <person name="Uchiyama I."/>
            <person name="Ito T."/>
            <person name="Fujiyama A."/>
            <person name="Inagaki F."/>
            <person name="Takami H."/>
        </authorList>
    </citation>
    <scope>NUCLEOTIDE SEQUENCE</scope>
    <source>
        <strain evidence="1">Expedition CK06-06</strain>
    </source>
</reference>
<organism evidence="1">
    <name type="scientific">marine sediment metagenome</name>
    <dbReference type="NCBI Taxonomy" id="412755"/>
    <lineage>
        <taxon>unclassified sequences</taxon>
        <taxon>metagenomes</taxon>
        <taxon>ecological metagenomes</taxon>
    </lineage>
</organism>
<accession>X0XXZ3</accession>